<organism evidence="2 3">
    <name type="scientific">Breznakiella homolactica</name>
    <dbReference type="NCBI Taxonomy" id="2798577"/>
    <lineage>
        <taxon>Bacteria</taxon>
        <taxon>Pseudomonadati</taxon>
        <taxon>Spirochaetota</taxon>
        <taxon>Spirochaetia</taxon>
        <taxon>Spirochaetales</taxon>
        <taxon>Breznakiellaceae</taxon>
        <taxon>Breznakiella</taxon>
    </lineage>
</organism>
<dbReference type="Proteomes" id="UP000595917">
    <property type="component" value="Chromosome"/>
</dbReference>
<feature type="transmembrane region" description="Helical" evidence="1">
    <location>
        <begin position="37"/>
        <end position="61"/>
    </location>
</feature>
<feature type="transmembrane region" description="Helical" evidence="1">
    <location>
        <begin position="99"/>
        <end position="117"/>
    </location>
</feature>
<feature type="transmembrane region" description="Helical" evidence="1">
    <location>
        <begin position="168"/>
        <end position="187"/>
    </location>
</feature>
<keyword evidence="3" id="KW-1185">Reference proteome</keyword>
<feature type="transmembrane region" description="Helical" evidence="1">
    <location>
        <begin position="12"/>
        <end position="31"/>
    </location>
</feature>
<name>A0A7T8B9S8_9SPIR</name>
<dbReference type="EMBL" id="CP067089">
    <property type="protein sequence ID" value="QQO09919.1"/>
    <property type="molecule type" value="Genomic_DNA"/>
</dbReference>
<reference evidence="2" key="1">
    <citation type="submission" date="2021-01" db="EMBL/GenBank/DDBJ databases">
        <title>Description of Breznakiella homolactica.</title>
        <authorList>
            <person name="Song Y."/>
            <person name="Brune A."/>
        </authorList>
    </citation>
    <scope>NUCLEOTIDE SEQUENCE</scope>
    <source>
        <strain evidence="2">RmG30</strain>
    </source>
</reference>
<keyword evidence="1" id="KW-0472">Membrane</keyword>
<sequence>MAEVIPSRVLNYLYMYLDCGFLLFLAVLLLVQKRRLAFITGVLAGLLYFAVDYGIFYKFLGTRTVQGMPAGPFLFWLSMSYGFTNFVWIWLWLDRDKRLFEWSLLIVAGWLTVALLSRSFGGPMGEIAISRGTNSYHGIMALLMFIGYAIVCIYNMNRKEGAPVIPVLWLLIIGILVQFSWEAVLLVTGIRSPGWRPLIVDSLIETNLGIPYMYFIHQAVTKRFSPDGRRLQKS</sequence>
<feature type="transmembrane region" description="Helical" evidence="1">
    <location>
        <begin position="73"/>
        <end position="93"/>
    </location>
</feature>
<feature type="transmembrane region" description="Helical" evidence="1">
    <location>
        <begin position="138"/>
        <end position="156"/>
    </location>
</feature>
<evidence type="ECO:0000256" key="1">
    <source>
        <dbReference type="SAM" id="Phobius"/>
    </source>
</evidence>
<keyword evidence="1" id="KW-0812">Transmembrane</keyword>
<dbReference type="RefSeq" id="WP_215627223.1">
    <property type="nucleotide sequence ID" value="NZ_CP067089.2"/>
</dbReference>
<dbReference type="KEGG" id="bhc:JFL75_03130"/>
<protein>
    <submittedName>
        <fullName evidence="2">Uncharacterized protein</fullName>
    </submittedName>
</protein>
<evidence type="ECO:0000313" key="3">
    <source>
        <dbReference type="Proteomes" id="UP000595917"/>
    </source>
</evidence>
<evidence type="ECO:0000313" key="2">
    <source>
        <dbReference type="EMBL" id="QQO09919.1"/>
    </source>
</evidence>
<proteinExistence type="predicted"/>
<gene>
    <name evidence="2" type="ORF">JFL75_03130</name>
</gene>
<keyword evidence="1" id="KW-1133">Transmembrane helix</keyword>
<accession>A0A7T8B9S8</accession>
<dbReference type="AlphaFoldDB" id="A0A7T8B9S8"/>